<dbReference type="STRING" id="1670800.BSQ44_20710"/>
<evidence type="ECO:0000259" key="9">
    <source>
        <dbReference type="Pfam" id="PF00291"/>
    </source>
</evidence>
<proteinExistence type="inferred from homology"/>
<name>A0A1L3SVW2_9HYPH</name>
<feature type="domain" description="Tryptophan synthase beta chain-like PALP" evidence="9">
    <location>
        <begin position="18"/>
        <end position="304"/>
    </location>
</feature>
<dbReference type="InterPro" id="IPR000634">
    <property type="entry name" value="Ser/Thr_deHydtase_PyrdxlP-BS"/>
</dbReference>
<dbReference type="FunFam" id="3.40.50.1100:FF:000007">
    <property type="entry name" value="L-threonine dehydratase catabolic TdcB"/>
    <property type="match status" value="1"/>
</dbReference>
<sequence>MDIPTFDDVLAAQDRIGPHVHRTPVLTNGQLGDLAGASLFFKCENFQKVGAFKARGACNAVFSLTDEEAKRGVATHSSGNHGQAIAYAAGRRGIHSTIVMPKTAAKPKFDGVRGYGGEVVTCPPGTRSREEAVAAVLERTGANFIHPFDDAHVIAGQGTCGLELLQDAGHLDAIVAPVGGGGLISGTCLAASGFSPATKVYAAEPEQADDACRSKRAGHIVEDDAPQTIADGLKASLKPLTFHFVANHVSEVLTVSEKEIVDAMRLVWERMKIVIEPSSAVAVAAVLKNRELFAGQRVGIILTGGNVDLDRLPWAG</sequence>
<evidence type="ECO:0000256" key="1">
    <source>
        <dbReference type="ARBA" id="ARBA00001913"/>
    </source>
</evidence>
<dbReference type="Proteomes" id="UP000182840">
    <property type="component" value="Chromosome"/>
</dbReference>
<organism evidence="10 11">
    <name type="scientific">Aquibium oceanicum</name>
    <dbReference type="NCBI Taxonomy" id="1670800"/>
    <lineage>
        <taxon>Bacteria</taxon>
        <taxon>Pseudomonadati</taxon>
        <taxon>Pseudomonadota</taxon>
        <taxon>Alphaproteobacteria</taxon>
        <taxon>Hyphomicrobiales</taxon>
        <taxon>Phyllobacteriaceae</taxon>
        <taxon>Aquibium</taxon>
    </lineage>
</organism>
<dbReference type="InterPro" id="IPR036052">
    <property type="entry name" value="TrpB-like_PALP_sf"/>
</dbReference>
<protein>
    <submittedName>
        <fullName evidence="10">Serine dehydratase</fullName>
    </submittedName>
</protein>
<dbReference type="SUPFAM" id="SSF53686">
    <property type="entry name" value="Tryptophan synthase beta subunit-like PLP-dependent enzymes"/>
    <property type="match status" value="1"/>
</dbReference>
<evidence type="ECO:0000256" key="8">
    <source>
        <dbReference type="ARBA" id="ARBA00023239"/>
    </source>
</evidence>
<keyword evidence="6" id="KW-0460">Magnesium</keyword>
<dbReference type="Pfam" id="PF00291">
    <property type="entry name" value="PALP"/>
    <property type="match status" value="1"/>
</dbReference>
<comment type="similarity">
    <text evidence="5">Belongs to the serine/threonine dehydratase family.</text>
</comment>
<dbReference type="OrthoDB" id="9811476at2"/>
<dbReference type="PANTHER" id="PTHR43050">
    <property type="entry name" value="SERINE / THREONINE RACEMASE FAMILY MEMBER"/>
    <property type="match status" value="1"/>
</dbReference>
<dbReference type="PANTHER" id="PTHR43050:SF1">
    <property type="entry name" value="SERINE RACEMASE"/>
    <property type="match status" value="1"/>
</dbReference>
<dbReference type="GO" id="GO:0005524">
    <property type="term" value="F:ATP binding"/>
    <property type="evidence" value="ECO:0007669"/>
    <property type="project" value="TreeGrafter"/>
</dbReference>
<evidence type="ECO:0000256" key="4">
    <source>
        <dbReference type="ARBA" id="ARBA00001946"/>
    </source>
</evidence>
<dbReference type="GO" id="GO:0003941">
    <property type="term" value="F:L-serine ammonia-lyase activity"/>
    <property type="evidence" value="ECO:0007669"/>
    <property type="project" value="TreeGrafter"/>
</dbReference>
<dbReference type="AlphaFoldDB" id="A0A1L3SVW2"/>
<keyword evidence="7" id="KW-0663">Pyridoxal phosphate</keyword>
<dbReference type="GO" id="GO:0000287">
    <property type="term" value="F:magnesium ion binding"/>
    <property type="evidence" value="ECO:0007669"/>
    <property type="project" value="TreeGrafter"/>
</dbReference>
<dbReference type="CDD" id="cd01562">
    <property type="entry name" value="Thr-dehyd"/>
    <property type="match status" value="1"/>
</dbReference>
<evidence type="ECO:0000256" key="5">
    <source>
        <dbReference type="ARBA" id="ARBA00010869"/>
    </source>
</evidence>
<dbReference type="GO" id="GO:0030170">
    <property type="term" value="F:pyridoxal phosphate binding"/>
    <property type="evidence" value="ECO:0007669"/>
    <property type="project" value="InterPro"/>
</dbReference>
<dbReference type="KEGG" id="meso:BSQ44_20710"/>
<keyword evidence="8" id="KW-0456">Lyase</keyword>
<dbReference type="EMBL" id="CP018171">
    <property type="protein sequence ID" value="APH73520.1"/>
    <property type="molecule type" value="Genomic_DNA"/>
</dbReference>
<dbReference type="PROSITE" id="PS00165">
    <property type="entry name" value="DEHYDRATASE_SER_THR"/>
    <property type="match status" value="1"/>
</dbReference>
<comment type="cofactor">
    <cofactor evidence="4">
        <name>Mg(2+)</name>
        <dbReference type="ChEBI" id="CHEBI:18420"/>
    </cofactor>
</comment>
<dbReference type="GO" id="GO:0030378">
    <property type="term" value="F:serine racemase activity"/>
    <property type="evidence" value="ECO:0007669"/>
    <property type="project" value="TreeGrafter"/>
</dbReference>
<evidence type="ECO:0000256" key="3">
    <source>
        <dbReference type="ARBA" id="ARBA00001936"/>
    </source>
</evidence>
<evidence type="ECO:0000313" key="11">
    <source>
        <dbReference type="Proteomes" id="UP000182840"/>
    </source>
</evidence>
<comment type="cofactor">
    <cofactor evidence="1">
        <name>Ca(2+)</name>
        <dbReference type="ChEBI" id="CHEBI:29108"/>
    </cofactor>
</comment>
<evidence type="ECO:0000256" key="2">
    <source>
        <dbReference type="ARBA" id="ARBA00001933"/>
    </source>
</evidence>
<dbReference type="InterPro" id="IPR001926">
    <property type="entry name" value="TrpB-like_PALP"/>
</dbReference>
<dbReference type="InterPro" id="IPR054856">
    <property type="entry name" value="BHydaspDhtse"/>
</dbReference>
<dbReference type="RefSeq" id="WP_072606986.1">
    <property type="nucleotide sequence ID" value="NZ_CP018171.1"/>
</dbReference>
<evidence type="ECO:0000256" key="7">
    <source>
        <dbReference type="ARBA" id="ARBA00022898"/>
    </source>
</evidence>
<dbReference type="GO" id="GO:0018114">
    <property type="term" value="F:threonine racemase activity"/>
    <property type="evidence" value="ECO:0007669"/>
    <property type="project" value="TreeGrafter"/>
</dbReference>
<gene>
    <name evidence="10" type="ORF">BSQ44_20710</name>
</gene>
<evidence type="ECO:0000256" key="6">
    <source>
        <dbReference type="ARBA" id="ARBA00022842"/>
    </source>
</evidence>
<accession>A0A1L3SVW2</accession>
<comment type="cofactor">
    <cofactor evidence="2">
        <name>pyridoxal 5'-phosphate</name>
        <dbReference type="ChEBI" id="CHEBI:597326"/>
    </cofactor>
</comment>
<dbReference type="NCBIfam" id="NF045641">
    <property type="entry name" value="BHydaspDhtseBhcB"/>
    <property type="match status" value="1"/>
</dbReference>
<comment type="cofactor">
    <cofactor evidence="3">
        <name>Mn(2+)</name>
        <dbReference type="ChEBI" id="CHEBI:29035"/>
    </cofactor>
</comment>
<evidence type="ECO:0000313" key="10">
    <source>
        <dbReference type="EMBL" id="APH73520.1"/>
    </source>
</evidence>
<dbReference type="Gene3D" id="3.40.50.1100">
    <property type="match status" value="2"/>
</dbReference>
<dbReference type="GO" id="GO:0070179">
    <property type="term" value="P:D-serine biosynthetic process"/>
    <property type="evidence" value="ECO:0007669"/>
    <property type="project" value="TreeGrafter"/>
</dbReference>
<reference evidence="11" key="1">
    <citation type="submission" date="2016-11" db="EMBL/GenBank/DDBJ databases">
        <title>Mesorhizobium oceanicum sp. nov., isolated from deep seawater in South China Sea.</title>
        <authorList>
            <person name="Fu G.-Y."/>
        </authorList>
    </citation>
    <scope>NUCLEOTIDE SEQUENCE [LARGE SCALE GENOMIC DNA]</scope>
    <source>
        <strain evidence="11">B7</strain>
    </source>
</reference>
<keyword evidence="11" id="KW-1185">Reference proteome</keyword>